<dbReference type="RefSeq" id="WP_072312422.1">
    <property type="nucleotide sequence ID" value="NZ_FPIW01000069.1"/>
</dbReference>
<name>A0AA94HUW2_DESDE</name>
<dbReference type="EMBL" id="FPIW01000069">
    <property type="protein sequence ID" value="SFW69694.1"/>
    <property type="molecule type" value="Genomic_DNA"/>
</dbReference>
<dbReference type="Proteomes" id="UP000182680">
    <property type="component" value="Unassembled WGS sequence"/>
</dbReference>
<keyword evidence="5" id="KW-0184">Conjugation</keyword>
<proteinExistence type="inferred from homology"/>
<evidence type="ECO:0000256" key="3">
    <source>
        <dbReference type="ARBA" id="ARBA00022729"/>
    </source>
</evidence>
<gene>
    <name evidence="7" type="ORF">SAMN02910291_02566</name>
</gene>
<comment type="subcellular location">
    <subcellularLocation>
        <location evidence="1">Periplasm</location>
    </subcellularLocation>
</comment>
<dbReference type="Gene3D" id="2.10.109.10">
    <property type="entry name" value="Umud Fragment, subunit A"/>
    <property type="match status" value="1"/>
</dbReference>
<evidence type="ECO:0000313" key="7">
    <source>
        <dbReference type="EMBL" id="SFW69694.1"/>
    </source>
</evidence>
<evidence type="ECO:0000256" key="5">
    <source>
        <dbReference type="ARBA" id="ARBA00022971"/>
    </source>
</evidence>
<evidence type="ECO:0000256" key="1">
    <source>
        <dbReference type="ARBA" id="ARBA00004418"/>
    </source>
</evidence>
<dbReference type="InterPro" id="IPR019533">
    <property type="entry name" value="Peptidase_S26"/>
</dbReference>
<evidence type="ECO:0000256" key="4">
    <source>
        <dbReference type="ARBA" id="ARBA00022764"/>
    </source>
</evidence>
<dbReference type="SUPFAM" id="SSF51306">
    <property type="entry name" value="LexA/Signal peptidase"/>
    <property type="match status" value="1"/>
</dbReference>
<organism evidence="7 8">
    <name type="scientific">Desulfovibrio desulfuricans</name>
    <dbReference type="NCBI Taxonomy" id="876"/>
    <lineage>
        <taxon>Bacteria</taxon>
        <taxon>Pseudomonadati</taxon>
        <taxon>Thermodesulfobacteriota</taxon>
        <taxon>Desulfovibrionia</taxon>
        <taxon>Desulfovibrionales</taxon>
        <taxon>Desulfovibrionaceae</taxon>
        <taxon>Desulfovibrio</taxon>
    </lineage>
</organism>
<dbReference type="NCBIfam" id="TIGR02771">
    <property type="entry name" value="TraF_Ti"/>
    <property type="match status" value="1"/>
</dbReference>
<sequence>MKALLAVVTAFFLLLPLLHRAGFRFNPTPSLPKGIYRIAPGAPERGDLVAFCLESPVWTSLARERGYLGAGFCPSGLQPLLKRLAGLPGDTVTATPDGIQVEPVSGSASTWPVPIRHEDSMGRPLPASALRAGEIPGGMALALSGHPGSFDSRFFGLIPLAGMVRVDLVCTFEP</sequence>
<dbReference type="Pfam" id="PF10502">
    <property type="entry name" value="Peptidase_S26"/>
    <property type="match status" value="1"/>
</dbReference>
<protein>
    <submittedName>
        <fullName evidence="7">Conjugative transfer signal peptidase TraF</fullName>
    </submittedName>
</protein>
<comment type="similarity">
    <text evidence="2">Belongs to the peptidase S26C family.</text>
</comment>
<dbReference type="GO" id="GO:0004252">
    <property type="term" value="F:serine-type endopeptidase activity"/>
    <property type="evidence" value="ECO:0007669"/>
    <property type="project" value="InterPro"/>
</dbReference>
<evidence type="ECO:0000256" key="2">
    <source>
        <dbReference type="ARBA" id="ARBA00005849"/>
    </source>
</evidence>
<comment type="caution">
    <text evidence="7">The sequence shown here is derived from an EMBL/GenBank/DDBJ whole genome shotgun (WGS) entry which is preliminary data.</text>
</comment>
<dbReference type="AlphaFoldDB" id="A0AA94HUW2"/>
<evidence type="ECO:0000259" key="6">
    <source>
        <dbReference type="Pfam" id="PF10502"/>
    </source>
</evidence>
<accession>A0AA94HUW2</accession>
<dbReference type="GO" id="GO:0006465">
    <property type="term" value="P:signal peptide processing"/>
    <property type="evidence" value="ECO:0007669"/>
    <property type="project" value="InterPro"/>
</dbReference>
<dbReference type="InterPro" id="IPR014139">
    <property type="entry name" value="Peptidase_S26C_TraF"/>
</dbReference>
<feature type="domain" description="Peptidase S26" evidence="6">
    <location>
        <begin position="5"/>
        <end position="163"/>
    </location>
</feature>
<reference evidence="8" key="1">
    <citation type="submission" date="2016-11" db="EMBL/GenBank/DDBJ databases">
        <authorList>
            <person name="Jaros S."/>
            <person name="Januszkiewicz K."/>
            <person name="Wedrychowicz H."/>
        </authorList>
    </citation>
    <scope>NUCLEOTIDE SEQUENCE [LARGE SCALE GENOMIC DNA]</scope>
    <source>
        <strain evidence="8">DSM 7057</strain>
    </source>
</reference>
<evidence type="ECO:0000313" key="8">
    <source>
        <dbReference type="Proteomes" id="UP000182680"/>
    </source>
</evidence>
<dbReference type="GO" id="GO:0042597">
    <property type="term" value="C:periplasmic space"/>
    <property type="evidence" value="ECO:0007669"/>
    <property type="project" value="UniProtKB-SubCell"/>
</dbReference>
<dbReference type="InterPro" id="IPR036286">
    <property type="entry name" value="LexA/Signal_pep-like_sf"/>
</dbReference>
<keyword evidence="3" id="KW-0732">Signal</keyword>
<keyword evidence="4" id="KW-0574">Periplasm</keyword>